<feature type="compositionally biased region" description="Polar residues" evidence="1">
    <location>
        <begin position="41"/>
        <end position="52"/>
    </location>
</feature>
<evidence type="ECO:0000313" key="2">
    <source>
        <dbReference type="EMBL" id="BAZ95036.1"/>
    </source>
</evidence>
<dbReference type="AlphaFoldDB" id="A0A1Z4VTS2"/>
<keyword evidence="3" id="KW-1185">Reference proteome</keyword>
<sequence length="58" mass="6603">MGYRTHLRLHMGCGEALRSRLEVLCERRREDGQTGAGRGTRSLTSRYAQRSRSGNKHS</sequence>
<evidence type="ECO:0000313" key="3">
    <source>
        <dbReference type="Proteomes" id="UP000218765"/>
    </source>
</evidence>
<evidence type="ECO:0000256" key="1">
    <source>
        <dbReference type="SAM" id="MobiDB-lite"/>
    </source>
</evidence>
<proteinExistence type="predicted"/>
<gene>
    <name evidence="2" type="ORF">FOKN1_2666</name>
</gene>
<dbReference type="EMBL" id="AP018052">
    <property type="protein sequence ID" value="BAZ95036.1"/>
    <property type="molecule type" value="Genomic_DNA"/>
</dbReference>
<feature type="region of interest" description="Disordered" evidence="1">
    <location>
        <begin position="28"/>
        <end position="58"/>
    </location>
</feature>
<reference evidence="2 3" key="1">
    <citation type="submission" date="2017-05" db="EMBL/GenBank/DDBJ databases">
        <title>Thiocyanate degradation by Thiohalobacter thiocyanaticus FOKN1.</title>
        <authorList>
            <person name="Oshiki M."/>
            <person name="Fukushima T."/>
            <person name="Kawano S."/>
            <person name="Nakagawa J."/>
        </authorList>
    </citation>
    <scope>NUCLEOTIDE SEQUENCE [LARGE SCALE GENOMIC DNA]</scope>
    <source>
        <strain evidence="2 3">FOKN1</strain>
    </source>
</reference>
<accession>A0A1Z4VTS2</accession>
<name>A0A1Z4VTS2_9GAMM</name>
<dbReference type="Proteomes" id="UP000218765">
    <property type="component" value="Chromosome"/>
</dbReference>
<dbReference type="KEGG" id="ttc:FOKN1_2666"/>
<protein>
    <submittedName>
        <fullName evidence="2">Uncharacterized protein</fullName>
    </submittedName>
</protein>
<organism evidence="2 3">
    <name type="scientific">Thiohalobacter thiocyanaticus</name>
    <dbReference type="NCBI Taxonomy" id="585455"/>
    <lineage>
        <taxon>Bacteria</taxon>
        <taxon>Pseudomonadati</taxon>
        <taxon>Pseudomonadota</taxon>
        <taxon>Gammaproteobacteria</taxon>
        <taxon>Thiohalobacterales</taxon>
        <taxon>Thiohalobacteraceae</taxon>
        <taxon>Thiohalobacter</taxon>
    </lineage>
</organism>